<dbReference type="InterPro" id="IPR036412">
    <property type="entry name" value="HAD-like_sf"/>
</dbReference>
<name>A0A2T7UAM9_9BURK</name>
<evidence type="ECO:0000256" key="2">
    <source>
        <dbReference type="ARBA" id="ARBA00006171"/>
    </source>
</evidence>
<dbReference type="EMBL" id="LFYT02000025">
    <property type="protein sequence ID" value="PVE41718.1"/>
    <property type="molecule type" value="Genomic_DNA"/>
</dbReference>
<evidence type="ECO:0000313" key="5">
    <source>
        <dbReference type="EMBL" id="PVE41718.1"/>
    </source>
</evidence>
<evidence type="ECO:0000313" key="6">
    <source>
        <dbReference type="Proteomes" id="UP000037507"/>
    </source>
</evidence>
<dbReference type="GO" id="GO:0046872">
    <property type="term" value="F:metal ion binding"/>
    <property type="evidence" value="ECO:0007669"/>
    <property type="project" value="UniProtKB-KW"/>
</dbReference>
<evidence type="ECO:0000256" key="3">
    <source>
        <dbReference type="ARBA" id="ARBA00022723"/>
    </source>
</evidence>
<keyword evidence="5" id="KW-0378">Hydrolase</keyword>
<dbReference type="InterPro" id="IPR006439">
    <property type="entry name" value="HAD-SF_hydro_IA"/>
</dbReference>
<comment type="caution">
    <text evidence="5">The sequence shown here is derived from an EMBL/GenBank/DDBJ whole genome shotgun (WGS) entry which is preliminary data.</text>
</comment>
<dbReference type="SFLD" id="SFLDS00003">
    <property type="entry name" value="Haloacid_Dehalogenase"/>
    <property type="match status" value="1"/>
</dbReference>
<dbReference type="PANTHER" id="PTHR46193:SF10">
    <property type="entry name" value="6-PHOSPHOGLUCONATE PHOSPHATASE"/>
    <property type="match status" value="1"/>
</dbReference>
<reference evidence="5" key="1">
    <citation type="submission" date="2017-04" db="EMBL/GenBank/DDBJ databases">
        <title>Unexpected and diverse lifestyles within the genus Limnohabitans.</title>
        <authorList>
            <person name="Kasalicky V."/>
            <person name="Mehrshad M."/>
            <person name="Andrei S.-A."/>
            <person name="Salcher M."/>
            <person name="Kratochvilova H."/>
            <person name="Simek K."/>
            <person name="Ghai R."/>
        </authorList>
    </citation>
    <scope>NUCLEOTIDE SEQUENCE [LARGE SCALE GENOMIC DNA]</scope>
    <source>
        <strain evidence="5">II-D5</strain>
    </source>
</reference>
<comment type="similarity">
    <text evidence="2">Belongs to the HAD-like hydrolase superfamily. CbbY/CbbZ/Gph/YieH family.</text>
</comment>
<dbReference type="RefSeq" id="WP_053173537.1">
    <property type="nucleotide sequence ID" value="NZ_LFYT02000025.1"/>
</dbReference>
<dbReference type="STRING" id="1293045.H663_09115"/>
<dbReference type="GO" id="GO:0016787">
    <property type="term" value="F:hydrolase activity"/>
    <property type="evidence" value="ECO:0007669"/>
    <property type="project" value="UniProtKB-KW"/>
</dbReference>
<keyword evidence="6" id="KW-1185">Reference proteome</keyword>
<proteinExistence type="inferred from homology"/>
<accession>A0A2T7UAM9</accession>
<keyword evidence="3" id="KW-0479">Metal-binding</keyword>
<gene>
    <name evidence="5" type="ORF">H663_015915</name>
</gene>
<evidence type="ECO:0000256" key="4">
    <source>
        <dbReference type="ARBA" id="ARBA00022842"/>
    </source>
</evidence>
<dbReference type="InterPro" id="IPR023198">
    <property type="entry name" value="PGP-like_dom2"/>
</dbReference>
<dbReference type="InterPro" id="IPR023214">
    <property type="entry name" value="HAD_sf"/>
</dbReference>
<dbReference type="PANTHER" id="PTHR46193">
    <property type="entry name" value="6-PHOSPHOGLUCONATE PHOSPHATASE"/>
    <property type="match status" value="1"/>
</dbReference>
<dbReference type="AlphaFoldDB" id="A0A2T7UAM9"/>
<dbReference type="SFLD" id="SFLDG01129">
    <property type="entry name" value="C1.5:_HAD__Beta-PGM__Phosphata"/>
    <property type="match status" value="1"/>
</dbReference>
<comment type="cofactor">
    <cofactor evidence="1">
        <name>Mg(2+)</name>
        <dbReference type="ChEBI" id="CHEBI:18420"/>
    </cofactor>
</comment>
<keyword evidence="4" id="KW-0460">Magnesium</keyword>
<dbReference type="NCBIfam" id="TIGR01509">
    <property type="entry name" value="HAD-SF-IA-v3"/>
    <property type="match status" value="1"/>
</dbReference>
<dbReference type="InterPro" id="IPR051600">
    <property type="entry name" value="Beta-PGM-like"/>
</dbReference>
<dbReference type="OrthoDB" id="9800058at2"/>
<dbReference type="InterPro" id="IPR041492">
    <property type="entry name" value="HAD_2"/>
</dbReference>
<dbReference type="SUPFAM" id="SSF56784">
    <property type="entry name" value="HAD-like"/>
    <property type="match status" value="1"/>
</dbReference>
<dbReference type="SFLD" id="SFLDG01135">
    <property type="entry name" value="C1.5.6:_HAD__Beta-PGM__Phospha"/>
    <property type="match status" value="1"/>
</dbReference>
<evidence type="ECO:0000256" key="1">
    <source>
        <dbReference type="ARBA" id="ARBA00001946"/>
    </source>
</evidence>
<dbReference type="Pfam" id="PF13419">
    <property type="entry name" value="HAD_2"/>
    <property type="match status" value="1"/>
</dbReference>
<dbReference type="Gene3D" id="3.40.50.1000">
    <property type="entry name" value="HAD superfamily/HAD-like"/>
    <property type="match status" value="1"/>
</dbReference>
<protein>
    <submittedName>
        <fullName evidence="5">HAD family hydrolase</fullName>
    </submittedName>
</protein>
<sequence length="216" mass="23840">MNFEAILFDCDGVLVDSEAITNGVLRDMFEEQGWRMTLAECMQRFVGHTVKSQRTTIEAHTGQPLTDEWLAQFFARRNERLIQSITAIDGVHEAVAHLHDHCQGRIAVASGADRFKVEMMLKQVGLMDFFEGRIFSGHEMPRSKPHPDVYLAAAAHLQVDPTRCLVVEDTTVGITAGVAAGATVWAYAAPPAEHAPLLQAGAARVFTGMHELRWGT</sequence>
<dbReference type="Gene3D" id="1.10.150.240">
    <property type="entry name" value="Putative phosphatase, domain 2"/>
    <property type="match status" value="1"/>
</dbReference>
<organism evidence="5 6">
    <name type="scientific">Limnohabitans planktonicus II-D5</name>
    <dbReference type="NCBI Taxonomy" id="1293045"/>
    <lineage>
        <taxon>Bacteria</taxon>
        <taxon>Pseudomonadati</taxon>
        <taxon>Pseudomonadota</taxon>
        <taxon>Betaproteobacteria</taxon>
        <taxon>Burkholderiales</taxon>
        <taxon>Comamonadaceae</taxon>
        <taxon>Limnohabitans</taxon>
    </lineage>
</organism>
<dbReference type="Proteomes" id="UP000037507">
    <property type="component" value="Unassembled WGS sequence"/>
</dbReference>